<dbReference type="EMBL" id="CWKI01000003">
    <property type="protein sequence ID" value="CTR06325.1"/>
    <property type="molecule type" value="Genomic_DNA"/>
</dbReference>
<accession>A0A0K3CCR0</accession>
<evidence type="ECO:0000313" key="4">
    <source>
        <dbReference type="Proteomes" id="UP000199069"/>
    </source>
</evidence>
<evidence type="ECO:0000256" key="1">
    <source>
        <dbReference type="SAM" id="MobiDB-lite"/>
    </source>
</evidence>
<keyword evidence="4" id="KW-1185">Reference proteome</keyword>
<gene>
    <name evidence="3" type="primary">FGENESH: predicted gene_3.637</name>
    <name evidence="3" type="ORF">BN2166_0021860</name>
</gene>
<feature type="region of interest" description="Disordered" evidence="1">
    <location>
        <begin position="94"/>
        <end position="115"/>
    </location>
</feature>
<evidence type="ECO:0000256" key="2">
    <source>
        <dbReference type="SAM" id="SignalP"/>
    </source>
</evidence>
<evidence type="ECO:0000313" key="3">
    <source>
        <dbReference type="EMBL" id="CTR06325.1"/>
    </source>
</evidence>
<feature type="signal peptide" evidence="2">
    <location>
        <begin position="1"/>
        <end position="23"/>
    </location>
</feature>
<feature type="chain" id="PRO_5005495315" evidence="2">
    <location>
        <begin position="24"/>
        <end position="115"/>
    </location>
</feature>
<reference evidence="3 4" key="1">
    <citation type="submission" date="2015-07" db="EMBL/GenBank/DDBJ databases">
        <authorList>
            <person name="Cajimat M.N.B."/>
            <person name="Milazzo M.L."/>
            <person name="Fulhorst C.F."/>
        </authorList>
    </citation>
    <scope>NUCLEOTIDE SEQUENCE [LARGE SCALE GENOMIC DNA]</scope>
    <source>
        <strain evidence="3">Single colony</strain>
    </source>
</reference>
<name>A0A0K3CCR0_RHOTO</name>
<keyword evidence="2" id="KW-0732">Signal</keyword>
<organism evidence="3 4">
    <name type="scientific">Rhodotorula toruloides</name>
    <name type="common">Yeast</name>
    <name type="synonym">Rhodosporidium toruloides</name>
    <dbReference type="NCBI Taxonomy" id="5286"/>
    <lineage>
        <taxon>Eukaryota</taxon>
        <taxon>Fungi</taxon>
        <taxon>Dikarya</taxon>
        <taxon>Basidiomycota</taxon>
        <taxon>Pucciniomycotina</taxon>
        <taxon>Microbotryomycetes</taxon>
        <taxon>Sporidiobolales</taxon>
        <taxon>Sporidiobolaceae</taxon>
        <taxon>Rhodotorula</taxon>
    </lineage>
</organism>
<proteinExistence type="predicted"/>
<dbReference type="AlphaFoldDB" id="A0A0K3CCR0"/>
<protein>
    <submittedName>
        <fullName evidence="3">Uncharacterized protein</fullName>
    </submittedName>
</protein>
<sequence length="115" mass="12195">MRIFLYSFALCAVAALVFGLAQTLEVAGESVATSLARQGPRRLARSDAASLAASSDQAVAAQESQLVETSPSPSSRKRKRCYYVGTFFHRIDCNAPANSTSIPYSHAPEPTAEGA</sequence>
<dbReference type="Proteomes" id="UP000199069">
    <property type="component" value="Unassembled WGS sequence"/>
</dbReference>